<keyword evidence="8" id="KW-0472">Membrane</keyword>
<dbReference type="PROSITE" id="PS50873">
    <property type="entry name" value="PEROXIDASE_4"/>
    <property type="match status" value="1"/>
</dbReference>
<evidence type="ECO:0000256" key="8">
    <source>
        <dbReference type="SAM" id="Phobius"/>
    </source>
</evidence>
<evidence type="ECO:0000256" key="2">
    <source>
        <dbReference type="ARBA" id="ARBA00022617"/>
    </source>
</evidence>
<evidence type="ECO:0000256" key="6">
    <source>
        <dbReference type="RuleBase" id="RU004241"/>
    </source>
</evidence>
<dbReference type="Proteomes" id="UP000799118">
    <property type="component" value="Unassembled WGS sequence"/>
</dbReference>
<evidence type="ECO:0000256" key="7">
    <source>
        <dbReference type="RuleBase" id="RU363051"/>
    </source>
</evidence>
<dbReference type="PRINTS" id="PR00458">
    <property type="entry name" value="PEROXIDASE"/>
</dbReference>
<dbReference type="PANTHER" id="PTHR31356">
    <property type="entry name" value="THYLAKOID LUMENAL 29 KDA PROTEIN, CHLOROPLASTIC-RELATED"/>
    <property type="match status" value="1"/>
</dbReference>
<keyword evidence="1 7" id="KW-0575">Peroxidase</keyword>
<evidence type="ECO:0000256" key="5">
    <source>
        <dbReference type="ARBA" id="ARBA00023004"/>
    </source>
</evidence>
<keyword evidence="4 7" id="KW-0560">Oxidoreductase</keyword>
<reference evidence="10" key="1">
    <citation type="journal article" date="2019" name="Environ. Microbiol.">
        <title>Fungal ecological strategies reflected in gene transcription - a case study of two litter decomposers.</title>
        <authorList>
            <person name="Barbi F."/>
            <person name="Kohler A."/>
            <person name="Barry K."/>
            <person name="Baskaran P."/>
            <person name="Daum C."/>
            <person name="Fauchery L."/>
            <person name="Ihrmark K."/>
            <person name="Kuo A."/>
            <person name="LaButti K."/>
            <person name="Lipzen A."/>
            <person name="Morin E."/>
            <person name="Grigoriev I.V."/>
            <person name="Henrissat B."/>
            <person name="Lindahl B."/>
            <person name="Martin F."/>
        </authorList>
    </citation>
    <scope>NUCLEOTIDE SEQUENCE</scope>
    <source>
        <strain evidence="10">JB14</strain>
    </source>
</reference>
<keyword evidence="2" id="KW-0349">Heme</keyword>
<gene>
    <name evidence="10" type="ORF">BT96DRAFT_987930</name>
</gene>
<keyword evidence="5" id="KW-0408">Iron</keyword>
<keyword evidence="8" id="KW-1133">Transmembrane helix</keyword>
<organism evidence="10 11">
    <name type="scientific">Gymnopus androsaceus JB14</name>
    <dbReference type="NCBI Taxonomy" id="1447944"/>
    <lineage>
        <taxon>Eukaryota</taxon>
        <taxon>Fungi</taxon>
        <taxon>Dikarya</taxon>
        <taxon>Basidiomycota</taxon>
        <taxon>Agaricomycotina</taxon>
        <taxon>Agaricomycetes</taxon>
        <taxon>Agaricomycetidae</taxon>
        <taxon>Agaricales</taxon>
        <taxon>Marasmiineae</taxon>
        <taxon>Omphalotaceae</taxon>
        <taxon>Gymnopus</taxon>
    </lineage>
</organism>
<dbReference type="GO" id="GO:0004601">
    <property type="term" value="F:peroxidase activity"/>
    <property type="evidence" value="ECO:0007669"/>
    <property type="project" value="UniProtKB-KW"/>
</dbReference>
<dbReference type="InterPro" id="IPR010255">
    <property type="entry name" value="Haem_peroxidase_sf"/>
</dbReference>
<dbReference type="AlphaFoldDB" id="A0A6A4I7M0"/>
<evidence type="ECO:0000256" key="4">
    <source>
        <dbReference type="ARBA" id="ARBA00023002"/>
    </source>
</evidence>
<dbReference type="PANTHER" id="PTHR31356:SF53">
    <property type="entry name" value="HEME PEROXIDASE"/>
    <property type="match status" value="1"/>
</dbReference>
<evidence type="ECO:0000256" key="3">
    <source>
        <dbReference type="ARBA" id="ARBA00022723"/>
    </source>
</evidence>
<dbReference type="Gene3D" id="1.10.520.10">
    <property type="match status" value="1"/>
</dbReference>
<dbReference type="GO" id="GO:0042744">
    <property type="term" value="P:hydrogen peroxide catabolic process"/>
    <property type="evidence" value="ECO:0007669"/>
    <property type="project" value="TreeGrafter"/>
</dbReference>
<dbReference type="GO" id="GO:0046872">
    <property type="term" value="F:metal ion binding"/>
    <property type="evidence" value="ECO:0007669"/>
    <property type="project" value="UniProtKB-UniRule"/>
</dbReference>
<feature type="transmembrane region" description="Helical" evidence="8">
    <location>
        <begin position="55"/>
        <end position="77"/>
    </location>
</feature>
<comment type="similarity">
    <text evidence="6">Belongs to the peroxidase family.</text>
</comment>
<accession>A0A6A4I7M0</accession>
<dbReference type="InterPro" id="IPR044831">
    <property type="entry name" value="Ccp1-like"/>
</dbReference>
<protein>
    <recommendedName>
        <fullName evidence="7">Peroxidase</fullName>
        <ecNumber evidence="7">1.11.1.-</ecNumber>
    </recommendedName>
</protein>
<dbReference type="GO" id="GO:0034599">
    <property type="term" value="P:cellular response to oxidative stress"/>
    <property type="evidence" value="ECO:0007669"/>
    <property type="project" value="InterPro"/>
</dbReference>
<dbReference type="InterPro" id="IPR002016">
    <property type="entry name" value="Haem_peroxidase"/>
</dbReference>
<keyword evidence="11" id="KW-1185">Reference proteome</keyword>
<keyword evidence="8" id="KW-0812">Transmembrane</keyword>
<dbReference type="Gene3D" id="1.10.420.10">
    <property type="entry name" value="Peroxidase, domain 2"/>
    <property type="match status" value="1"/>
</dbReference>
<evidence type="ECO:0000256" key="1">
    <source>
        <dbReference type="ARBA" id="ARBA00022559"/>
    </source>
</evidence>
<evidence type="ECO:0000313" key="11">
    <source>
        <dbReference type="Proteomes" id="UP000799118"/>
    </source>
</evidence>
<name>A0A6A4I7M0_9AGAR</name>
<keyword evidence="3" id="KW-0479">Metal-binding</keyword>
<sequence length="467" mass="50527">MTVAVQWLRIAYHDMSTHDVDDGTGGLDASIMYELDRPQNVGEGMIQLLQDFNGFGLITPFFGMADIIVLGAVFAVVGCGGPVFPYSAGRIDATVAGPATVPEPQQDLATHIESFRQQGFNETEMIALVACGHMLGRVRQVDFPLIVTDTLIDVDTFDTTPAFDNTIISQYLQNITQDILVVGSNVTTQSDLRIFSSDGNATMQSLLSADTFNNTCAALFQRMINTVPSMVNLTDPIAEPFQYVINDPLFSYHNGTFNMITALRVVSPSPNATVTMLWADQQEDSFCPSTRCFGLTASRYLFNATINSTSSISKFWFKINNNDGSDPTVIDNDGAGFVIEQDPSLSLFVNVMRSEVILLENSGTFTEFQKIVVAVLGDAASATTSMTGFQPFSTATAPPFIPTTTSISLKLDETNPPEGGFTFFTANVSSAVSFLDITANVGSTSFTINNFDFGIAVNSFPFIEISS</sequence>
<dbReference type="GO" id="GO:0000302">
    <property type="term" value="P:response to reactive oxygen species"/>
    <property type="evidence" value="ECO:0007669"/>
    <property type="project" value="TreeGrafter"/>
</dbReference>
<feature type="domain" description="Plant heme peroxidase family profile" evidence="9">
    <location>
        <begin position="65"/>
        <end position="139"/>
    </location>
</feature>
<dbReference type="EMBL" id="ML769405">
    <property type="protein sequence ID" value="KAE9405950.1"/>
    <property type="molecule type" value="Genomic_DNA"/>
</dbReference>
<evidence type="ECO:0000259" key="9">
    <source>
        <dbReference type="PROSITE" id="PS50873"/>
    </source>
</evidence>
<evidence type="ECO:0000313" key="10">
    <source>
        <dbReference type="EMBL" id="KAE9405950.1"/>
    </source>
</evidence>
<dbReference type="OrthoDB" id="5985073at2759"/>
<dbReference type="EC" id="1.11.1.-" evidence="7"/>
<dbReference type="GO" id="GO:0020037">
    <property type="term" value="F:heme binding"/>
    <property type="evidence" value="ECO:0007669"/>
    <property type="project" value="UniProtKB-UniRule"/>
</dbReference>
<dbReference type="Pfam" id="PF00141">
    <property type="entry name" value="peroxidase"/>
    <property type="match status" value="1"/>
</dbReference>
<proteinExistence type="inferred from homology"/>
<dbReference type="SUPFAM" id="SSF48113">
    <property type="entry name" value="Heme-dependent peroxidases"/>
    <property type="match status" value="1"/>
</dbReference>